<accession>A0AAW7N8X5</accession>
<name>A0AAW7N8X5_9LACO</name>
<reference evidence="1" key="1">
    <citation type="submission" date="2023-07" db="EMBL/GenBank/DDBJ databases">
        <title>Complete genome sequence of Ligilactobacillus salivarius SRCM217594 isolated from Gallus gallus domesticus feces.</title>
        <authorList>
            <person name="Yang H.-G."/>
            <person name="Ryu M.-S."/>
            <person name="Ha G.-S."/>
            <person name="Yang H.-J."/>
            <person name="Jeong D.-Y."/>
        </authorList>
    </citation>
    <scope>NUCLEOTIDE SEQUENCE</scope>
    <source>
        <strain evidence="1">SRCM217594</strain>
    </source>
</reference>
<proteinExistence type="predicted"/>
<dbReference type="AlphaFoldDB" id="A0AAW7N8X5"/>
<dbReference type="Proteomes" id="UP001174888">
    <property type="component" value="Unassembled WGS sequence"/>
</dbReference>
<organism evidence="1 2">
    <name type="scientific">Ligilactobacillus salivarius</name>
    <dbReference type="NCBI Taxonomy" id="1624"/>
    <lineage>
        <taxon>Bacteria</taxon>
        <taxon>Bacillati</taxon>
        <taxon>Bacillota</taxon>
        <taxon>Bacilli</taxon>
        <taxon>Lactobacillales</taxon>
        <taxon>Lactobacillaceae</taxon>
        <taxon>Ligilactobacillus</taxon>
    </lineage>
</organism>
<dbReference type="EMBL" id="JAUIQT010000001">
    <property type="protein sequence ID" value="MDN4834036.1"/>
    <property type="molecule type" value="Genomic_DNA"/>
</dbReference>
<dbReference type="Pfam" id="PF05595">
    <property type="entry name" value="DUF771"/>
    <property type="match status" value="1"/>
</dbReference>
<sequence>MQALQATVTVQVPEDKVLVDKVEYMELKEKEYIGKTWKLKEMKDELGITKSVTWITECILKPNYEDIKDWCFIKEGKGGRGGTIVLASKAKRWFDENWSRIDWEERI</sequence>
<protein>
    <submittedName>
        <fullName evidence="1">DUF771 domain-containing protein</fullName>
    </submittedName>
</protein>
<comment type="caution">
    <text evidence="1">The sequence shown here is derived from an EMBL/GenBank/DDBJ whole genome shotgun (WGS) entry which is preliminary data.</text>
</comment>
<evidence type="ECO:0000313" key="1">
    <source>
        <dbReference type="EMBL" id="MDN4834036.1"/>
    </source>
</evidence>
<dbReference type="InterPro" id="IPR008489">
    <property type="entry name" value="DUF771"/>
</dbReference>
<evidence type="ECO:0000313" key="2">
    <source>
        <dbReference type="Proteomes" id="UP001174888"/>
    </source>
</evidence>
<dbReference type="RefSeq" id="WP_301207404.1">
    <property type="nucleotide sequence ID" value="NZ_JAUIQT010000001.1"/>
</dbReference>
<gene>
    <name evidence="1" type="ORF">QYC35_07465</name>
</gene>